<accession>A0ABR0RWS4</accession>
<evidence type="ECO:0000313" key="1">
    <source>
        <dbReference type="EMBL" id="KAK5944499.1"/>
    </source>
</evidence>
<dbReference type="Proteomes" id="UP001334248">
    <property type="component" value="Unassembled WGS sequence"/>
</dbReference>
<dbReference type="PANTHER" id="PTHR38111">
    <property type="entry name" value="ZN(2)-C6 FUNGAL-TYPE DOMAIN-CONTAINING PROTEIN-RELATED"/>
    <property type="match status" value="1"/>
</dbReference>
<gene>
    <name evidence="1" type="ORF">PMZ80_003781</name>
</gene>
<comment type="caution">
    <text evidence="1">The sequence shown here is derived from an EMBL/GenBank/DDBJ whole genome shotgun (WGS) entry which is preliminary data.</text>
</comment>
<reference evidence="1 2" key="1">
    <citation type="journal article" date="2023" name="Res Sq">
        <title>Genomic and morphological characterization of Knufia obscura isolated from the Mars 2020 spacecraft assembly facility.</title>
        <authorList>
            <person name="Chander A.M."/>
            <person name="Teixeira M.M."/>
            <person name="Singh N.K."/>
            <person name="Williams M.P."/>
            <person name="Parker C.W."/>
            <person name="Leo P."/>
            <person name="Stajich J.E."/>
            <person name="Torok T."/>
            <person name="Tighe S."/>
            <person name="Mason C.E."/>
            <person name="Venkateswaran K."/>
        </authorList>
    </citation>
    <scope>NUCLEOTIDE SEQUENCE [LARGE SCALE GENOMIC DNA]</scope>
    <source>
        <strain evidence="1 2">CCFEE 5817</strain>
    </source>
</reference>
<proteinExistence type="predicted"/>
<organism evidence="1 2">
    <name type="scientific">Knufia obscura</name>
    <dbReference type="NCBI Taxonomy" id="1635080"/>
    <lineage>
        <taxon>Eukaryota</taxon>
        <taxon>Fungi</taxon>
        <taxon>Dikarya</taxon>
        <taxon>Ascomycota</taxon>
        <taxon>Pezizomycotina</taxon>
        <taxon>Eurotiomycetes</taxon>
        <taxon>Chaetothyriomycetidae</taxon>
        <taxon>Chaetothyriales</taxon>
        <taxon>Trichomeriaceae</taxon>
        <taxon>Knufia</taxon>
    </lineage>
</organism>
<dbReference type="RefSeq" id="XP_064732589.1">
    <property type="nucleotide sequence ID" value="XM_064872209.1"/>
</dbReference>
<evidence type="ECO:0000313" key="2">
    <source>
        <dbReference type="Proteomes" id="UP001334248"/>
    </source>
</evidence>
<dbReference type="EMBL" id="JAVHJV010000003">
    <property type="protein sequence ID" value="KAK5944499.1"/>
    <property type="molecule type" value="Genomic_DNA"/>
</dbReference>
<dbReference type="PANTHER" id="PTHR38111:SF11">
    <property type="entry name" value="TRANSCRIPTION FACTOR DOMAIN-CONTAINING PROTEIN-RELATED"/>
    <property type="match status" value="1"/>
</dbReference>
<protein>
    <submittedName>
        <fullName evidence="1">Uncharacterized protein</fullName>
    </submittedName>
</protein>
<dbReference type="GeneID" id="89997230"/>
<sequence length="428" mass="46953">MPDASAPSFYHAVTPTSTYDDILLFKFLNYFSQNASERTWTARLPSLISAKNAAAMKTAARAVSLGFAAQSIRDPAMAQAACEYYGNSLRYHQASFRAAPGKTICKKKAINALPVTVLLSYFEMIQATSADAWLKHTLAAERLFVLLGPDSLNDELLNHLYFIVRSNSAIRCFLLGTKTQLLEKSWSEIPMTHPCGRGTAVFNNIVDLIIWLSNSINVTTSSSDLDLMSYDLLTLQRTMDELRRLWVVFGESIGLDTSTHPLLSECSELSSSSMPSVDDTVSAILPLALQNSSAALTGAFFHAAAIMLLTLIGRKQIYPSLSQMMYSNRGVNPWDPTDSNDGGYSGALRHHSSEILALTEYLRTQKIGCACLRMILPLAVVNRLSPSQHQCLMAESMFRDWSTSDGLAGLATFAFAEKESVSTKVLPS</sequence>
<keyword evidence="2" id="KW-1185">Reference proteome</keyword>
<dbReference type="InterPro" id="IPR053178">
    <property type="entry name" value="Osmoadaptation_assoc"/>
</dbReference>
<name>A0ABR0RWS4_9EURO</name>